<dbReference type="InterPro" id="IPR018812">
    <property type="entry name" value="SAK_HAD"/>
</dbReference>
<feature type="region of interest" description="Disordered" evidence="1">
    <location>
        <begin position="497"/>
        <end position="569"/>
    </location>
</feature>
<evidence type="ECO:0000313" key="3">
    <source>
        <dbReference type="EMBL" id="KAG1313678.1"/>
    </source>
</evidence>
<reference evidence="3" key="1">
    <citation type="journal article" date="2020" name="Microb. Genom.">
        <title>Genetic diversity of clinical and environmental Mucorales isolates obtained from an investigation of mucormycosis cases among solid organ transplant recipients.</title>
        <authorList>
            <person name="Nguyen M.H."/>
            <person name="Kaul D."/>
            <person name="Muto C."/>
            <person name="Cheng S.J."/>
            <person name="Richter R.A."/>
            <person name="Bruno V.M."/>
            <person name="Liu G."/>
            <person name="Beyhan S."/>
            <person name="Sundermann A.J."/>
            <person name="Mounaud S."/>
            <person name="Pasculle A.W."/>
            <person name="Nierman W.C."/>
            <person name="Driscoll E."/>
            <person name="Cumbie R."/>
            <person name="Clancy C.J."/>
            <person name="Dupont C.L."/>
        </authorList>
    </citation>
    <scope>NUCLEOTIDE SEQUENCE</scope>
    <source>
        <strain evidence="3">GL11</strain>
    </source>
</reference>
<evidence type="ECO:0000259" key="2">
    <source>
        <dbReference type="Pfam" id="PF10307"/>
    </source>
</evidence>
<protein>
    <recommendedName>
        <fullName evidence="2">Swiss Army Knife RNA repair protein HAD domain-containing protein</fullName>
    </recommendedName>
</protein>
<accession>A0A9P6XH17</accession>
<keyword evidence="4" id="KW-1185">Reference proteome</keyword>
<feature type="domain" description="Swiss Army Knife RNA repair protein HAD" evidence="2">
    <location>
        <begin position="42"/>
        <end position="256"/>
    </location>
</feature>
<dbReference type="AlphaFoldDB" id="A0A9P6XH17"/>
<feature type="compositionally biased region" description="Low complexity" evidence="1">
    <location>
        <begin position="505"/>
        <end position="527"/>
    </location>
</feature>
<dbReference type="Proteomes" id="UP000716291">
    <property type="component" value="Unassembled WGS sequence"/>
</dbReference>
<dbReference type="Pfam" id="PF10307">
    <property type="entry name" value="HAD_SAK_1"/>
    <property type="match status" value="1"/>
</dbReference>
<evidence type="ECO:0000313" key="4">
    <source>
        <dbReference type="Proteomes" id="UP000716291"/>
    </source>
</evidence>
<sequence>MKPEEQTILQRHFDNSYFAKNRPESPPKKLVLFNFDNTLFLSPLLSPTIWHESVLAQVICENKFGPGWWKDIRSLEIGPVEEMKEKAWEGFWNENAVLKARQSIDDPDTFTALLSFRPYYPFNSLITTMLESKGLQFDIVALCPDPDQAPEYVWEAVDAQKFKINYHPQPALFGSSIQYKERFILNTLHNVPTLKQITWICNSSAQTKRIKAFLEKLEVAQVISSFELQIMPKLRPAYRPHWEKEVMTHILHSHNNVLEAAYRGTTHQRHDAHLPRFDTKERFVGLEPVCVATSLEIVPESVLQLKKVFWPLFEERMRLYRDGRTLSPGEETPLFFGDMARVSLKKLDYTCCGALGQTVPLVILGVSPMGKRPWLALKVCVSGKAIGKHYHVLPLWFRPSDECSVVKKVHDWLPLTEDQKIELKAIISHEKRIQVSAPKVPQEIKALLHGKRTKLTKTEKRELRKLKPKKLPPDVEMEHILERTNELVDARTHIADNAPKVGDTPNVSNSPKVNNSPKVSNSPKVNNALEVNKPSVSATRTDKASANVPQKRFKLKKKSERSEKKRKMN</sequence>
<comment type="caution">
    <text evidence="3">The sequence shown here is derived from an EMBL/GenBank/DDBJ whole genome shotgun (WGS) entry which is preliminary data.</text>
</comment>
<organism evidence="3 4">
    <name type="scientific">Rhizopus oryzae</name>
    <name type="common">Mucormycosis agent</name>
    <name type="synonym">Rhizopus arrhizus var. delemar</name>
    <dbReference type="NCBI Taxonomy" id="64495"/>
    <lineage>
        <taxon>Eukaryota</taxon>
        <taxon>Fungi</taxon>
        <taxon>Fungi incertae sedis</taxon>
        <taxon>Mucoromycota</taxon>
        <taxon>Mucoromycotina</taxon>
        <taxon>Mucoromycetes</taxon>
        <taxon>Mucorales</taxon>
        <taxon>Mucorineae</taxon>
        <taxon>Rhizopodaceae</taxon>
        <taxon>Rhizopus</taxon>
    </lineage>
</organism>
<feature type="compositionally biased region" description="Basic residues" evidence="1">
    <location>
        <begin position="551"/>
        <end position="569"/>
    </location>
</feature>
<proteinExistence type="predicted"/>
<gene>
    <name evidence="3" type="ORF">G6F64_002064</name>
</gene>
<dbReference type="EMBL" id="JAANQT010000172">
    <property type="protein sequence ID" value="KAG1313678.1"/>
    <property type="molecule type" value="Genomic_DNA"/>
</dbReference>
<name>A0A9P6XH17_RHIOR</name>
<dbReference type="OrthoDB" id="5596992at2759"/>
<evidence type="ECO:0000256" key="1">
    <source>
        <dbReference type="SAM" id="MobiDB-lite"/>
    </source>
</evidence>